<organism evidence="1 2">
    <name type="scientific">Linum tenue</name>
    <dbReference type="NCBI Taxonomy" id="586396"/>
    <lineage>
        <taxon>Eukaryota</taxon>
        <taxon>Viridiplantae</taxon>
        <taxon>Streptophyta</taxon>
        <taxon>Embryophyta</taxon>
        <taxon>Tracheophyta</taxon>
        <taxon>Spermatophyta</taxon>
        <taxon>Magnoliopsida</taxon>
        <taxon>eudicotyledons</taxon>
        <taxon>Gunneridae</taxon>
        <taxon>Pentapetalae</taxon>
        <taxon>rosids</taxon>
        <taxon>fabids</taxon>
        <taxon>Malpighiales</taxon>
        <taxon>Linaceae</taxon>
        <taxon>Linum</taxon>
    </lineage>
</organism>
<keyword evidence="2" id="KW-1185">Reference proteome</keyword>
<dbReference type="EMBL" id="CAMGYJ010000008">
    <property type="protein sequence ID" value="CAI0464912.1"/>
    <property type="molecule type" value="Genomic_DNA"/>
</dbReference>
<comment type="caution">
    <text evidence="1">The sequence shown here is derived from an EMBL/GenBank/DDBJ whole genome shotgun (WGS) entry which is preliminary data.</text>
</comment>
<dbReference type="Proteomes" id="UP001154282">
    <property type="component" value="Unassembled WGS sequence"/>
</dbReference>
<evidence type="ECO:0000313" key="2">
    <source>
        <dbReference type="Proteomes" id="UP001154282"/>
    </source>
</evidence>
<evidence type="ECO:0008006" key="3">
    <source>
        <dbReference type="Google" id="ProtNLM"/>
    </source>
</evidence>
<accession>A0AAV0P2L9</accession>
<evidence type="ECO:0000313" key="1">
    <source>
        <dbReference type="EMBL" id="CAI0464912.1"/>
    </source>
</evidence>
<dbReference type="AlphaFoldDB" id="A0AAV0P2L9"/>
<name>A0AAV0P2L9_9ROSI</name>
<protein>
    <recommendedName>
        <fullName evidence="3">RNase H type-1 domain-containing protein</fullName>
    </recommendedName>
</protein>
<proteinExistence type="predicted"/>
<sequence>MQDGTWQHCPRTANNAADLMARSETRWNERCVWVDRPPNFLVDQLKLDDVTILTD</sequence>
<gene>
    <name evidence="1" type="ORF">LITE_LOCUS36381</name>
</gene>
<reference evidence="1" key="1">
    <citation type="submission" date="2022-08" db="EMBL/GenBank/DDBJ databases">
        <authorList>
            <person name="Gutierrez-Valencia J."/>
        </authorList>
    </citation>
    <scope>NUCLEOTIDE SEQUENCE</scope>
</reference>